<keyword evidence="2" id="KW-1185">Reference proteome</keyword>
<dbReference type="eggNOG" id="COG3746">
    <property type="taxonomic scope" value="Bacteria"/>
</dbReference>
<dbReference type="SUPFAM" id="SSF56935">
    <property type="entry name" value="Porins"/>
    <property type="match status" value="1"/>
</dbReference>
<evidence type="ECO:0008006" key="3">
    <source>
        <dbReference type="Google" id="ProtNLM"/>
    </source>
</evidence>
<gene>
    <name evidence="1" type="ordered locus">Suden_0052</name>
</gene>
<organism evidence="1 2">
    <name type="scientific">Sulfurimonas denitrificans (strain ATCC 33889 / DSM 1251)</name>
    <name type="common">Thiomicrospira denitrificans (strain ATCC 33889 / DSM 1251)</name>
    <dbReference type="NCBI Taxonomy" id="326298"/>
    <lineage>
        <taxon>Bacteria</taxon>
        <taxon>Pseudomonadati</taxon>
        <taxon>Campylobacterota</taxon>
        <taxon>Epsilonproteobacteria</taxon>
        <taxon>Campylobacterales</taxon>
        <taxon>Sulfurimonadaceae</taxon>
        <taxon>Sulfurimonas</taxon>
    </lineage>
</organism>
<evidence type="ECO:0000313" key="1">
    <source>
        <dbReference type="EMBL" id="ABB43333.1"/>
    </source>
</evidence>
<evidence type="ECO:0000313" key="2">
    <source>
        <dbReference type="Proteomes" id="UP000002714"/>
    </source>
</evidence>
<accession>Q30UJ8</accession>
<dbReference type="KEGG" id="tdn:Suden_0052"/>
<dbReference type="AlphaFoldDB" id="Q30UJ8"/>
<proteinExistence type="predicted"/>
<dbReference type="EMBL" id="CP000153">
    <property type="protein sequence ID" value="ABB43333.1"/>
    <property type="molecule type" value="Genomic_DNA"/>
</dbReference>
<protein>
    <recommendedName>
        <fullName evidence="3">Zinc-regulated TonB-dependent outer membrane receptor</fullName>
    </recommendedName>
</protein>
<dbReference type="RefSeq" id="WP_011371688.1">
    <property type="nucleotide sequence ID" value="NC_007575.1"/>
</dbReference>
<sequence length="427" mass="47475">MKKILLSSALCTALVYGAEILPVEKRTFDQSKFIPDISLIMDASYVDRNVKDTHVGHLEVPGIAHGLIGSHSHGDDNHATYNANNGFNLNYAELVLSSSVDPFFTMDGVFHFSENGVEIEELFFTSNALGYGTKVKGGKFNSNFGYLNEQHHHAWDFADMPLVYEAFLGMHGINEVGAQIQWTAPTPFYLMAGFEILQGENEQMFGKETVDLTVINPAANPDTVEGNDGASLYVGYIKASHDIGSTTLLGGISYAQGESRIDHSQDEEGPHVFSGDAKLYGADFVLLHALDSYSSIKWQSEYLQRELDGTQYANNTLGNFVSPLIVKKQGGLYSQLIYTHDKNWKIGVRYDTILKNDVTKAGLDVEQPDNLDKYTAMIEYHTSEFARFRLQYSQDYAMFNEDGEREKINTIILQANISIGAHAAHSF</sequence>
<reference evidence="1 2" key="1">
    <citation type="journal article" date="2008" name="Appl. Environ. Microbiol.">
        <title>Genome of the epsilonproteobacterial chemolithoautotroph Sulfurimonas denitrificans.</title>
        <authorList>
            <person name="Sievert S.M."/>
            <person name="Scott K.M."/>
            <person name="Klotz M.G."/>
            <person name="Chain P.S.G."/>
            <person name="Hauser L.J."/>
            <person name="Hemp J."/>
            <person name="Huegler M."/>
            <person name="Land M."/>
            <person name="Lapidus A."/>
            <person name="Larimer F.W."/>
            <person name="Lucas S."/>
            <person name="Malfatti S.A."/>
            <person name="Meyer F."/>
            <person name="Paulsen I.T."/>
            <person name="Ren Q."/>
            <person name="Simon J."/>
            <person name="Bailey K."/>
            <person name="Diaz E."/>
            <person name="Fitzpatrick K.A."/>
            <person name="Glover B."/>
            <person name="Gwatney N."/>
            <person name="Korajkic A."/>
            <person name="Long A."/>
            <person name="Mobberley J.M."/>
            <person name="Pantry S.N."/>
            <person name="Pazder G."/>
            <person name="Peterson S."/>
            <person name="Quintanilla J.D."/>
            <person name="Sprinkle R."/>
            <person name="Stephens J."/>
            <person name="Thomas P."/>
            <person name="Vaughn R."/>
            <person name="Weber M.J."/>
            <person name="Wooten L.L."/>
        </authorList>
    </citation>
    <scope>NUCLEOTIDE SEQUENCE [LARGE SCALE GENOMIC DNA]</scope>
    <source>
        <strain evidence="2">ATCC 33889 / DSM 1251</strain>
    </source>
</reference>
<dbReference type="HOGENOM" id="CLU_038901_0_0_7"/>
<dbReference type="Proteomes" id="UP000002714">
    <property type="component" value="Chromosome"/>
</dbReference>
<dbReference type="InterPro" id="IPR023614">
    <property type="entry name" value="Porin_dom_sf"/>
</dbReference>
<dbReference type="STRING" id="326298.Suden_0052"/>
<name>Q30UJ8_SULDN</name>
<dbReference type="Gene3D" id="2.40.160.10">
    <property type="entry name" value="Porin"/>
    <property type="match status" value="1"/>
</dbReference>
<dbReference type="OrthoDB" id="9788733at2"/>